<dbReference type="PRINTS" id="PR00032">
    <property type="entry name" value="HTHARAC"/>
</dbReference>
<dbReference type="STRING" id="333140.AWW68_06070"/>
<evidence type="ECO:0000259" key="4">
    <source>
        <dbReference type="PROSITE" id="PS01124"/>
    </source>
</evidence>
<name>A0A150XHY0_9BACT</name>
<dbReference type="Pfam" id="PF02311">
    <property type="entry name" value="AraC_binding"/>
    <property type="match status" value="1"/>
</dbReference>
<dbReference type="InterPro" id="IPR009057">
    <property type="entry name" value="Homeodomain-like_sf"/>
</dbReference>
<dbReference type="GO" id="GO:0003700">
    <property type="term" value="F:DNA-binding transcription factor activity"/>
    <property type="evidence" value="ECO:0007669"/>
    <property type="project" value="InterPro"/>
</dbReference>
<evidence type="ECO:0000256" key="2">
    <source>
        <dbReference type="ARBA" id="ARBA00023125"/>
    </source>
</evidence>
<dbReference type="RefSeq" id="WP_068217873.1">
    <property type="nucleotide sequence ID" value="NZ_CP139724.1"/>
</dbReference>
<keyword evidence="3" id="KW-0804">Transcription</keyword>
<comment type="caution">
    <text evidence="5">The sequence shown here is derived from an EMBL/GenBank/DDBJ whole genome shotgun (WGS) entry which is preliminary data.</text>
</comment>
<dbReference type="PROSITE" id="PS00041">
    <property type="entry name" value="HTH_ARAC_FAMILY_1"/>
    <property type="match status" value="1"/>
</dbReference>
<keyword evidence="6" id="KW-1185">Reference proteome</keyword>
<sequence length="291" mass="33356">MPNKPSLEQINPAFGSSFLVRQYNQSCENTLANWHFHPEVELIYVKGGTGKRHIGRHMSYFNDGDLVLMGANLPHYGFTDRLTGNSSETVVQFRQDFLGDTFFEIPEMNGIKKLLELSKKGLAFHGGTKEEVGKKIEDLAHKDQFGRLMGLINILQELYLSKEYTVLNADGVAMTVDAKDNDRMNEVYGYVRKHYKEHISLDEIAEEVNMTVPAFCRYFKKISRKTFTKFVNEYRVVHASKLLAETSLQITEVSFESGFNNFSHFNKSFKEFTGKSPSAYRKEFKNIIVEG</sequence>
<dbReference type="GO" id="GO:0043565">
    <property type="term" value="F:sequence-specific DNA binding"/>
    <property type="evidence" value="ECO:0007669"/>
    <property type="project" value="InterPro"/>
</dbReference>
<evidence type="ECO:0000313" key="6">
    <source>
        <dbReference type="Proteomes" id="UP000075606"/>
    </source>
</evidence>
<dbReference type="Gene3D" id="2.60.120.10">
    <property type="entry name" value="Jelly Rolls"/>
    <property type="match status" value="1"/>
</dbReference>
<dbReference type="SUPFAM" id="SSF46689">
    <property type="entry name" value="Homeodomain-like"/>
    <property type="match status" value="2"/>
</dbReference>
<keyword evidence="2" id="KW-0238">DNA-binding</keyword>
<dbReference type="InterPro" id="IPR020449">
    <property type="entry name" value="Tscrpt_reg_AraC-type_HTH"/>
</dbReference>
<organism evidence="5 6">
    <name type="scientific">Roseivirga spongicola</name>
    <dbReference type="NCBI Taxonomy" id="333140"/>
    <lineage>
        <taxon>Bacteria</taxon>
        <taxon>Pseudomonadati</taxon>
        <taxon>Bacteroidota</taxon>
        <taxon>Cytophagia</taxon>
        <taxon>Cytophagales</taxon>
        <taxon>Roseivirgaceae</taxon>
        <taxon>Roseivirga</taxon>
    </lineage>
</organism>
<dbReference type="PANTHER" id="PTHR43280:SF27">
    <property type="entry name" value="TRANSCRIPTIONAL REGULATOR MTLR"/>
    <property type="match status" value="1"/>
</dbReference>
<dbReference type="PROSITE" id="PS01124">
    <property type="entry name" value="HTH_ARAC_FAMILY_2"/>
    <property type="match status" value="1"/>
</dbReference>
<gene>
    <name evidence="5" type="ORF">AWW68_06070</name>
</gene>
<dbReference type="InterPro" id="IPR018062">
    <property type="entry name" value="HTH_AraC-typ_CS"/>
</dbReference>
<dbReference type="SUPFAM" id="SSF51182">
    <property type="entry name" value="RmlC-like cupins"/>
    <property type="match status" value="1"/>
</dbReference>
<proteinExistence type="predicted"/>
<evidence type="ECO:0000256" key="1">
    <source>
        <dbReference type="ARBA" id="ARBA00023015"/>
    </source>
</evidence>
<dbReference type="InterPro" id="IPR003313">
    <property type="entry name" value="AraC-bd"/>
</dbReference>
<evidence type="ECO:0000256" key="3">
    <source>
        <dbReference type="ARBA" id="ARBA00023163"/>
    </source>
</evidence>
<dbReference type="OrthoDB" id="792101at2"/>
<dbReference type="Proteomes" id="UP000075606">
    <property type="component" value="Unassembled WGS sequence"/>
</dbReference>
<dbReference type="Gene3D" id="1.10.10.60">
    <property type="entry name" value="Homeodomain-like"/>
    <property type="match status" value="2"/>
</dbReference>
<keyword evidence="1" id="KW-0805">Transcription regulation</keyword>
<dbReference type="EMBL" id="LRPC01000001">
    <property type="protein sequence ID" value="KYG78331.1"/>
    <property type="molecule type" value="Genomic_DNA"/>
</dbReference>
<dbReference type="InterPro" id="IPR018060">
    <property type="entry name" value="HTH_AraC"/>
</dbReference>
<accession>A0A150XHY0</accession>
<evidence type="ECO:0000313" key="5">
    <source>
        <dbReference type="EMBL" id="KYG78331.1"/>
    </source>
</evidence>
<dbReference type="Pfam" id="PF12833">
    <property type="entry name" value="HTH_18"/>
    <property type="match status" value="1"/>
</dbReference>
<dbReference type="InterPro" id="IPR011051">
    <property type="entry name" value="RmlC_Cupin_sf"/>
</dbReference>
<dbReference type="InterPro" id="IPR014710">
    <property type="entry name" value="RmlC-like_jellyroll"/>
</dbReference>
<protein>
    <submittedName>
        <fullName evidence="5">AraC family transcriptional regulator</fullName>
    </submittedName>
</protein>
<feature type="domain" description="HTH araC/xylS-type" evidence="4">
    <location>
        <begin position="185"/>
        <end position="283"/>
    </location>
</feature>
<dbReference type="SMART" id="SM00342">
    <property type="entry name" value="HTH_ARAC"/>
    <property type="match status" value="1"/>
</dbReference>
<dbReference type="AlphaFoldDB" id="A0A150XHY0"/>
<reference evidence="5 6" key="1">
    <citation type="submission" date="2016-01" db="EMBL/GenBank/DDBJ databases">
        <title>Genome sequencing of Roseivirga spongicola UST030701-084.</title>
        <authorList>
            <person name="Selvaratnam C."/>
            <person name="Thevarajoo S."/>
            <person name="Goh K.M."/>
            <person name="Ee R."/>
            <person name="Chan K.-G."/>
            <person name="Chong C.S."/>
        </authorList>
    </citation>
    <scope>NUCLEOTIDE SEQUENCE [LARGE SCALE GENOMIC DNA]</scope>
    <source>
        <strain evidence="5 6">UST030701-084</strain>
    </source>
</reference>
<dbReference type="PANTHER" id="PTHR43280">
    <property type="entry name" value="ARAC-FAMILY TRANSCRIPTIONAL REGULATOR"/>
    <property type="match status" value="1"/>
</dbReference>